<sequence>MAREDCNLDTKVKKSYFFEPVHTLLSNIKVITVSEGDVGTGKAYDPPYTPTKCYGNDPNQFPSGNLFVAVSEGLWDNGAACGRRYRIKCTSSKTKKKKCKDGTIDVTVVDYCKTKPCPATIMFSNHAFYSISKVQSIKINVEYVQI</sequence>
<keyword evidence="3" id="KW-1185">Reference proteome</keyword>
<accession>A0ABD3BYG2</accession>
<reference evidence="3" key="1">
    <citation type="journal article" date="2024" name="IScience">
        <title>Strigolactones Initiate the Formation of Haustorium-like Structures in Castilleja.</title>
        <authorList>
            <person name="Buerger M."/>
            <person name="Peterson D."/>
            <person name="Chory J."/>
        </authorList>
    </citation>
    <scope>NUCLEOTIDE SEQUENCE [LARGE SCALE GENOMIC DNA]</scope>
</reference>
<dbReference type="SUPFAM" id="SSF50685">
    <property type="entry name" value="Barwin-like endoglucanases"/>
    <property type="match status" value="1"/>
</dbReference>
<evidence type="ECO:0000259" key="1">
    <source>
        <dbReference type="PROSITE" id="PS50842"/>
    </source>
</evidence>
<dbReference type="Proteomes" id="UP001632038">
    <property type="component" value="Unassembled WGS sequence"/>
</dbReference>
<evidence type="ECO:0000313" key="2">
    <source>
        <dbReference type="EMBL" id="KAL3622119.1"/>
    </source>
</evidence>
<dbReference type="AlphaFoldDB" id="A0ABD3BYG2"/>
<dbReference type="Gene3D" id="2.40.40.10">
    <property type="entry name" value="RlpA-like domain"/>
    <property type="match status" value="1"/>
</dbReference>
<organism evidence="2 3">
    <name type="scientific">Castilleja foliolosa</name>
    <dbReference type="NCBI Taxonomy" id="1961234"/>
    <lineage>
        <taxon>Eukaryota</taxon>
        <taxon>Viridiplantae</taxon>
        <taxon>Streptophyta</taxon>
        <taxon>Embryophyta</taxon>
        <taxon>Tracheophyta</taxon>
        <taxon>Spermatophyta</taxon>
        <taxon>Magnoliopsida</taxon>
        <taxon>eudicotyledons</taxon>
        <taxon>Gunneridae</taxon>
        <taxon>Pentapetalae</taxon>
        <taxon>asterids</taxon>
        <taxon>lamiids</taxon>
        <taxon>Lamiales</taxon>
        <taxon>Orobanchaceae</taxon>
        <taxon>Pedicularideae</taxon>
        <taxon>Castillejinae</taxon>
        <taxon>Castilleja</taxon>
    </lineage>
</organism>
<comment type="caution">
    <text evidence="2">The sequence shown here is derived from an EMBL/GenBank/DDBJ whole genome shotgun (WGS) entry which is preliminary data.</text>
</comment>
<dbReference type="PROSITE" id="PS50842">
    <property type="entry name" value="EXPANSIN_EG45"/>
    <property type="match status" value="1"/>
</dbReference>
<evidence type="ECO:0000313" key="3">
    <source>
        <dbReference type="Proteomes" id="UP001632038"/>
    </source>
</evidence>
<name>A0ABD3BYG2_9LAMI</name>
<dbReference type="InterPro" id="IPR009009">
    <property type="entry name" value="RlpA-like_DPBB"/>
</dbReference>
<dbReference type="Pfam" id="PF03330">
    <property type="entry name" value="DPBB_1"/>
    <property type="match status" value="1"/>
</dbReference>
<dbReference type="InterPro" id="IPR036908">
    <property type="entry name" value="RlpA-like_sf"/>
</dbReference>
<dbReference type="InterPro" id="IPR007112">
    <property type="entry name" value="Expansin/allergen_DPBB_dom"/>
</dbReference>
<dbReference type="EMBL" id="JAVIJP010000060">
    <property type="protein sequence ID" value="KAL3622119.1"/>
    <property type="molecule type" value="Genomic_DNA"/>
</dbReference>
<protein>
    <recommendedName>
        <fullName evidence="1">Expansin-like EG45 domain-containing protein</fullName>
    </recommendedName>
</protein>
<gene>
    <name evidence="2" type="ORF">CASFOL_033530</name>
</gene>
<feature type="domain" description="Expansin-like EG45" evidence="1">
    <location>
        <begin position="54"/>
        <end position="146"/>
    </location>
</feature>
<dbReference type="SMART" id="SM00837">
    <property type="entry name" value="DPBB_1"/>
    <property type="match status" value="1"/>
</dbReference>
<proteinExistence type="predicted"/>
<dbReference type="CDD" id="cd22269">
    <property type="entry name" value="DPBB_EG45-like"/>
    <property type="match status" value="1"/>
</dbReference>
<dbReference type="PANTHER" id="PTHR47480:SF6">
    <property type="entry name" value="EXPANSIN-LIKE EG45 DOMAIN-CONTAINING PROTEIN"/>
    <property type="match status" value="1"/>
</dbReference>
<dbReference type="PANTHER" id="PTHR47480">
    <property type="entry name" value="EG45-LIKE DOMAIN CONTAINING PROTEIN"/>
    <property type="match status" value="1"/>
</dbReference>